<dbReference type="PANTHER" id="PTHR11022">
    <property type="entry name" value="PEPTIDOGLYCAN RECOGNITION PROTEIN"/>
    <property type="match status" value="1"/>
</dbReference>
<dbReference type="InterPro" id="IPR015510">
    <property type="entry name" value="PGRP"/>
</dbReference>
<evidence type="ECO:0000313" key="12">
    <source>
        <dbReference type="Proteomes" id="UP000299102"/>
    </source>
</evidence>
<evidence type="ECO:0000256" key="7">
    <source>
        <dbReference type="PIRNR" id="PIRNR037945"/>
    </source>
</evidence>
<dbReference type="CDD" id="cd06583">
    <property type="entry name" value="PGRP"/>
    <property type="match status" value="1"/>
</dbReference>
<dbReference type="SUPFAM" id="SSF55846">
    <property type="entry name" value="N-acetylmuramoyl-L-alanine amidase-like"/>
    <property type="match status" value="1"/>
</dbReference>
<feature type="domain" description="Peptidoglycan recognition protein family" evidence="10">
    <location>
        <begin position="18"/>
        <end position="162"/>
    </location>
</feature>
<dbReference type="SMART" id="SM00644">
    <property type="entry name" value="Ami_2"/>
    <property type="match status" value="1"/>
</dbReference>
<dbReference type="GO" id="GO:0042834">
    <property type="term" value="F:peptidoglycan binding"/>
    <property type="evidence" value="ECO:0007669"/>
    <property type="project" value="InterPro"/>
</dbReference>
<feature type="domain" description="N-acetylmuramoyl-L-alanine amidase" evidence="9">
    <location>
        <begin position="30"/>
        <end position="168"/>
    </location>
</feature>
<feature type="disulfide bond" evidence="8">
    <location>
        <begin position="56"/>
        <end position="62"/>
    </location>
</feature>
<dbReference type="Proteomes" id="UP000299102">
    <property type="component" value="Unassembled WGS sequence"/>
</dbReference>
<evidence type="ECO:0000256" key="3">
    <source>
        <dbReference type="ARBA" id="ARBA00022588"/>
    </source>
</evidence>
<evidence type="ECO:0000256" key="5">
    <source>
        <dbReference type="ARBA" id="ARBA00022859"/>
    </source>
</evidence>
<evidence type="ECO:0000259" key="10">
    <source>
        <dbReference type="SMART" id="SM00701"/>
    </source>
</evidence>
<dbReference type="InterPro" id="IPR006619">
    <property type="entry name" value="PGRP_domain_met/bac"/>
</dbReference>
<reference evidence="11 12" key="1">
    <citation type="journal article" date="2019" name="Commun. Biol.">
        <title>The bagworm genome reveals a unique fibroin gene that provides high tensile strength.</title>
        <authorList>
            <person name="Kono N."/>
            <person name="Nakamura H."/>
            <person name="Ohtoshi R."/>
            <person name="Tomita M."/>
            <person name="Numata K."/>
            <person name="Arakawa K."/>
        </authorList>
    </citation>
    <scope>NUCLEOTIDE SEQUENCE [LARGE SCALE GENOMIC DNA]</scope>
</reference>
<evidence type="ECO:0000256" key="6">
    <source>
        <dbReference type="ARBA" id="ARBA00023157"/>
    </source>
</evidence>
<comment type="subunit">
    <text evidence="2">Monomer.</text>
</comment>
<dbReference type="InterPro" id="IPR036505">
    <property type="entry name" value="Amidase/PGRP_sf"/>
</dbReference>
<dbReference type="Gene3D" id="3.40.80.10">
    <property type="entry name" value="Peptidoglycan recognition protein-like"/>
    <property type="match status" value="1"/>
</dbReference>
<dbReference type="EMBL" id="BGZK01000188">
    <property type="protein sequence ID" value="GBP27042.1"/>
    <property type="molecule type" value="Genomic_DNA"/>
</dbReference>
<dbReference type="SMART" id="SM00701">
    <property type="entry name" value="PGRP"/>
    <property type="match status" value="1"/>
</dbReference>
<comment type="caution">
    <text evidence="11">The sequence shown here is derived from an EMBL/GenBank/DDBJ whole genome shotgun (WGS) entry which is preliminary data.</text>
</comment>
<protein>
    <recommendedName>
        <fullName evidence="7">Peptidoglycan-recognition protein</fullName>
    </recommendedName>
</protein>
<dbReference type="STRING" id="151549.A0A4C1UM45"/>
<accession>A0A4C1UM45</accession>
<dbReference type="InterPro" id="IPR002502">
    <property type="entry name" value="Amidase_domain"/>
</dbReference>
<proteinExistence type="inferred from homology"/>
<dbReference type="InterPro" id="IPR017331">
    <property type="entry name" value="Peptidoglycan_recognition"/>
</dbReference>
<dbReference type="Pfam" id="PF01510">
    <property type="entry name" value="Amidase_2"/>
    <property type="match status" value="1"/>
</dbReference>
<evidence type="ECO:0000256" key="1">
    <source>
        <dbReference type="ARBA" id="ARBA00007553"/>
    </source>
</evidence>
<dbReference type="GO" id="GO:0009253">
    <property type="term" value="P:peptidoglycan catabolic process"/>
    <property type="evidence" value="ECO:0007669"/>
    <property type="project" value="InterPro"/>
</dbReference>
<keyword evidence="3 7" id="KW-0399">Innate immunity</keyword>
<dbReference type="GO" id="GO:0045087">
    <property type="term" value="P:innate immune response"/>
    <property type="evidence" value="ECO:0007669"/>
    <property type="project" value="UniProtKB-KW"/>
</dbReference>
<evidence type="ECO:0000256" key="8">
    <source>
        <dbReference type="PIRSR" id="PIRSR037945-1"/>
    </source>
</evidence>
<evidence type="ECO:0000313" key="11">
    <source>
        <dbReference type="EMBL" id="GBP27042.1"/>
    </source>
</evidence>
<dbReference type="GO" id="GO:0008270">
    <property type="term" value="F:zinc ion binding"/>
    <property type="evidence" value="ECO:0007669"/>
    <property type="project" value="InterPro"/>
</dbReference>
<dbReference type="OrthoDB" id="10001926at2759"/>
<keyword evidence="4" id="KW-0732">Signal</keyword>
<evidence type="ECO:0000259" key="9">
    <source>
        <dbReference type="SMART" id="SM00644"/>
    </source>
</evidence>
<dbReference type="PANTHER" id="PTHR11022:SF77">
    <property type="entry name" value="PEPTIDOGLYCAN-RECOGNITION PROTEIN LB"/>
    <property type="match status" value="1"/>
</dbReference>
<keyword evidence="6" id="KW-1015">Disulfide bond</keyword>
<evidence type="ECO:0000256" key="4">
    <source>
        <dbReference type="ARBA" id="ARBA00022729"/>
    </source>
</evidence>
<comment type="similarity">
    <text evidence="1 7">Belongs to the N-acetylmuramoyl-L-alanine amidase 2 family.</text>
</comment>
<organism evidence="11 12">
    <name type="scientific">Eumeta variegata</name>
    <name type="common">Bagworm moth</name>
    <name type="synonym">Eumeta japonica</name>
    <dbReference type="NCBI Taxonomy" id="151549"/>
    <lineage>
        <taxon>Eukaryota</taxon>
        <taxon>Metazoa</taxon>
        <taxon>Ecdysozoa</taxon>
        <taxon>Arthropoda</taxon>
        <taxon>Hexapoda</taxon>
        <taxon>Insecta</taxon>
        <taxon>Pterygota</taxon>
        <taxon>Neoptera</taxon>
        <taxon>Endopterygota</taxon>
        <taxon>Lepidoptera</taxon>
        <taxon>Glossata</taxon>
        <taxon>Ditrysia</taxon>
        <taxon>Tineoidea</taxon>
        <taxon>Psychidae</taxon>
        <taxon>Oiketicinae</taxon>
        <taxon>Eumeta</taxon>
    </lineage>
</organism>
<evidence type="ECO:0000256" key="2">
    <source>
        <dbReference type="ARBA" id="ARBA00011245"/>
    </source>
</evidence>
<keyword evidence="12" id="KW-1185">Reference proteome</keyword>
<dbReference type="FunFam" id="3.40.80.10:FF:000001">
    <property type="entry name" value="Peptidoglycan recognition protein 1"/>
    <property type="match status" value="1"/>
</dbReference>
<dbReference type="GO" id="GO:0008745">
    <property type="term" value="F:N-acetylmuramoyl-L-alanine amidase activity"/>
    <property type="evidence" value="ECO:0007669"/>
    <property type="project" value="InterPro"/>
</dbReference>
<dbReference type="AlphaFoldDB" id="A0A4C1UM45"/>
<name>A0A4C1UM45_EUMVA</name>
<sequence length="192" mass="20865">MISKNLSCFVAEQKVYNFPFVPRSEWSHRPPAATSEPLAIPVPYVVIHHTYVPGACNTTEQCSGHMRAMQNEHMLGQGWFDIGYNFCVGGDGAAYEGRGWAARGVHAGRGNALSLGICLIGDWSGELPPTQQLETTKALIAAAVELGVVSEDHRLVGHRQMTDSDCPGDALFEEIMSWKNFSPIPAGPEDPL</sequence>
<gene>
    <name evidence="11" type="primary">PGRP-LB</name>
    <name evidence="11" type="ORF">EVAR_11278_1</name>
</gene>
<keyword evidence="5 7" id="KW-0391">Immunity</keyword>
<dbReference type="PIRSF" id="PIRSF037945">
    <property type="entry name" value="PGRPs"/>
    <property type="match status" value="1"/>
</dbReference>